<dbReference type="Proteomes" id="UP000601435">
    <property type="component" value="Unassembled WGS sequence"/>
</dbReference>
<sequence length="269" mass="30573">MGCKKTTEAVELFQNFHHISSEQAVVDSKMWDKLSDEVKMKDEKEAKKREDRRKDQKNREQEKLQRKEHRNLESSNMYKNMMDACQINLGSVSGDALGRLIRCQLDGPSLFGLSEAEQERRLAEAKKHVKELESQVVIKSPEELKASAKDFRDQNACTLYDETTQTYKYRSCCGTKVSDLGVYGVGVALYFQFIRQMGVVFLLCAIVLGPNLAFNIMGNMVNENSALYKYLGMTTIGNLGACEGALCETDEDLRNRCLIDEFPCETMLK</sequence>
<reference evidence="4" key="1">
    <citation type="submission" date="2021-02" db="EMBL/GenBank/DDBJ databases">
        <authorList>
            <person name="Dougan E. K."/>
            <person name="Rhodes N."/>
            <person name="Thang M."/>
            <person name="Chan C."/>
        </authorList>
    </citation>
    <scope>NUCLEOTIDE SEQUENCE</scope>
</reference>
<feature type="domain" description="ETS" evidence="3">
    <location>
        <begin position="10"/>
        <end position="79"/>
    </location>
</feature>
<protein>
    <recommendedName>
        <fullName evidence="3">ETS domain-containing protein</fullName>
    </recommendedName>
</protein>
<accession>A0A812RV67</accession>
<keyword evidence="5" id="KW-1185">Reference proteome</keyword>
<dbReference type="AlphaFoldDB" id="A0A812RV67"/>
<dbReference type="EMBL" id="CAJNJA010019930">
    <property type="protein sequence ID" value="CAE7452737.1"/>
    <property type="molecule type" value="Genomic_DNA"/>
</dbReference>
<comment type="caution">
    <text evidence="4">The sequence shown here is derived from an EMBL/GenBank/DDBJ whole genome shotgun (WGS) entry which is preliminary data.</text>
</comment>
<keyword evidence="2" id="KW-1133">Transmembrane helix</keyword>
<evidence type="ECO:0000256" key="1">
    <source>
        <dbReference type="SAM" id="MobiDB-lite"/>
    </source>
</evidence>
<organism evidence="4 5">
    <name type="scientific">Symbiodinium necroappetens</name>
    <dbReference type="NCBI Taxonomy" id="1628268"/>
    <lineage>
        <taxon>Eukaryota</taxon>
        <taxon>Sar</taxon>
        <taxon>Alveolata</taxon>
        <taxon>Dinophyceae</taxon>
        <taxon>Suessiales</taxon>
        <taxon>Symbiodiniaceae</taxon>
        <taxon>Symbiodinium</taxon>
    </lineage>
</organism>
<proteinExistence type="predicted"/>
<feature type="non-terminal residue" evidence="4">
    <location>
        <position position="1"/>
    </location>
</feature>
<dbReference type="OrthoDB" id="439101at2759"/>
<feature type="transmembrane region" description="Helical" evidence="2">
    <location>
        <begin position="199"/>
        <end position="218"/>
    </location>
</feature>
<dbReference type="GO" id="GO:0043565">
    <property type="term" value="F:sequence-specific DNA binding"/>
    <property type="evidence" value="ECO:0007669"/>
    <property type="project" value="InterPro"/>
</dbReference>
<evidence type="ECO:0000256" key="2">
    <source>
        <dbReference type="SAM" id="Phobius"/>
    </source>
</evidence>
<feature type="region of interest" description="Disordered" evidence="1">
    <location>
        <begin position="37"/>
        <end position="74"/>
    </location>
</feature>
<keyword evidence="2" id="KW-0812">Transmembrane</keyword>
<dbReference type="PROSITE" id="PS50061">
    <property type="entry name" value="ETS_DOMAIN_3"/>
    <property type="match status" value="1"/>
</dbReference>
<dbReference type="InterPro" id="IPR000418">
    <property type="entry name" value="Ets_dom"/>
</dbReference>
<dbReference type="GO" id="GO:0003700">
    <property type="term" value="F:DNA-binding transcription factor activity"/>
    <property type="evidence" value="ECO:0007669"/>
    <property type="project" value="InterPro"/>
</dbReference>
<evidence type="ECO:0000313" key="5">
    <source>
        <dbReference type="Proteomes" id="UP000601435"/>
    </source>
</evidence>
<evidence type="ECO:0000313" key="4">
    <source>
        <dbReference type="EMBL" id="CAE7452737.1"/>
    </source>
</evidence>
<gene>
    <name evidence="4" type="ORF">SNEC2469_LOCUS12559</name>
</gene>
<name>A0A812RV67_9DINO</name>
<keyword evidence="2" id="KW-0472">Membrane</keyword>
<feature type="compositionally biased region" description="Basic and acidic residues" evidence="1">
    <location>
        <begin position="37"/>
        <end position="65"/>
    </location>
</feature>
<evidence type="ECO:0000259" key="3">
    <source>
        <dbReference type="PROSITE" id="PS50061"/>
    </source>
</evidence>